<feature type="transmembrane region" description="Helical" evidence="2">
    <location>
        <begin position="25"/>
        <end position="42"/>
    </location>
</feature>
<dbReference type="InterPro" id="IPR001872">
    <property type="entry name" value="Peptidase_A8"/>
</dbReference>
<dbReference type="eggNOG" id="ENOG5031YHU">
    <property type="taxonomic scope" value="Bacteria"/>
</dbReference>
<feature type="transmembrane region" description="Helical" evidence="2">
    <location>
        <begin position="90"/>
        <end position="113"/>
    </location>
</feature>
<keyword evidence="2" id="KW-0812">Transmembrane</keyword>
<dbReference type="GO" id="GO:0004190">
    <property type="term" value="F:aspartic-type endopeptidase activity"/>
    <property type="evidence" value="ECO:0007669"/>
    <property type="project" value="InterPro"/>
</dbReference>
<keyword evidence="4" id="KW-1185">Reference proteome</keyword>
<dbReference type="KEGG" id="mco:MCJ_005340"/>
<evidence type="ECO:0000256" key="1">
    <source>
        <dbReference type="RuleBase" id="RU004181"/>
    </source>
</evidence>
<dbReference type="GO" id="GO:0016020">
    <property type="term" value="C:membrane"/>
    <property type="evidence" value="ECO:0007669"/>
    <property type="project" value="InterPro"/>
</dbReference>
<dbReference type="HOGENOM" id="CLU_070554_0_0_14"/>
<comment type="similarity">
    <text evidence="1">Belongs to the peptidase A8 family.</text>
</comment>
<dbReference type="PRINTS" id="PR00781">
    <property type="entry name" value="LIPOSIGPTASE"/>
</dbReference>
<dbReference type="GO" id="GO:0006508">
    <property type="term" value="P:proteolysis"/>
    <property type="evidence" value="ECO:0007669"/>
    <property type="project" value="InterPro"/>
</dbReference>
<reference evidence="4" key="1">
    <citation type="journal article" date="2009" name="BMC Bioinformatics">
        <title>The Mycoplasma conjunctivae genome sequencing, annotation and analysis.</title>
        <authorList>
            <person name="Calderon-Copete S.P."/>
            <person name="Wigger G."/>
            <person name="Wunderlin C."/>
            <person name="Schmidheini T."/>
            <person name="Frey J."/>
            <person name="Quail M.A."/>
            <person name="Falquet L."/>
        </authorList>
    </citation>
    <scope>NUCLEOTIDE SEQUENCE [LARGE SCALE GENOMIC DNA]</scope>
    <source>
        <strain evidence="4">ATCC 25834 / NCTC 10147 / HRC/581</strain>
    </source>
</reference>
<keyword evidence="2" id="KW-1133">Transmembrane helix</keyword>
<sequence>MGNKYLLKFKKYLFSKYHQVGKKRMIINAIVASIIVFLLLLLDQLTKNLIFTNEEFIESTKSGFVRVIDWKIIGFRPLLHPGVTSKINEIIGFTTIHIFAFFIAVILIISILFSKNYLFLVFMSTLLAGDIGNEIDRYTFLYDKENNNAVKDILFLPYRDSGTFNFADIFIFVGPIGMILVVFIETIIKKFRESKNNNIDDKKNLGTKVEKQELKSKDLEEKNL</sequence>
<protein>
    <submittedName>
        <fullName evidence="3">Lipoprotein signal peptidase</fullName>
    </submittedName>
</protein>
<organism evidence="3 4">
    <name type="scientific">Mesomycoplasma conjunctivae (strain ATCC 25834 / NCTC 10147 / HRC/581)</name>
    <name type="common">Mycoplasma conjunctivae</name>
    <dbReference type="NCBI Taxonomy" id="572263"/>
    <lineage>
        <taxon>Bacteria</taxon>
        <taxon>Bacillati</taxon>
        <taxon>Mycoplasmatota</taxon>
        <taxon>Mycoplasmoidales</taxon>
        <taxon>Metamycoplasmataceae</taxon>
        <taxon>Mesomycoplasma</taxon>
    </lineage>
</organism>
<dbReference type="Proteomes" id="UP000001491">
    <property type="component" value="Chromosome"/>
</dbReference>
<keyword evidence="2" id="KW-0472">Membrane</keyword>
<dbReference type="AlphaFoldDB" id="C5J6X0"/>
<evidence type="ECO:0000313" key="3">
    <source>
        <dbReference type="EMBL" id="CAT05233.1"/>
    </source>
</evidence>
<proteinExistence type="inferred from homology"/>
<dbReference type="EMBL" id="FM864216">
    <property type="protein sequence ID" value="CAT05233.1"/>
    <property type="molecule type" value="Genomic_DNA"/>
</dbReference>
<name>C5J6X0_MESCH</name>
<feature type="transmembrane region" description="Helical" evidence="2">
    <location>
        <begin position="169"/>
        <end position="188"/>
    </location>
</feature>
<gene>
    <name evidence="3" type="primary">lspA</name>
    <name evidence="3" type="ordered locus">MCJ_005340</name>
</gene>
<accession>C5J6X0</accession>
<dbReference type="Pfam" id="PF01252">
    <property type="entry name" value="Peptidase_A8"/>
    <property type="match status" value="1"/>
</dbReference>
<evidence type="ECO:0000256" key="2">
    <source>
        <dbReference type="SAM" id="Phobius"/>
    </source>
</evidence>
<keyword evidence="3" id="KW-0449">Lipoprotein</keyword>
<evidence type="ECO:0000313" key="4">
    <source>
        <dbReference type="Proteomes" id="UP000001491"/>
    </source>
</evidence>